<dbReference type="Proteomes" id="UP000515312">
    <property type="component" value="Chromosome"/>
</dbReference>
<feature type="transmembrane region" description="Helical" evidence="1">
    <location>
        <begin position="63"/>
        <end position="84"/>
    </location>
</feature>
<keyword evidence="3" id="KW-1185">Reference proteome</keyword>
<evidence type="ECO:0000313" key="3">
    <source>
        <dbReference type="Proteomes" id="UP000515312"/>
    </source>
</evidence>
<dbReference type="RefSeq" id="WP_186740903.1">
    <property type="nucleotide sequence ID" value="NZ_CP060394.1"/>
</dbReference>
<dbReference type="EMBL" id="CP060394">
    <property type="protein sequence ID" value="QNI30791.1"/>
    <property type="molecule type" value="Genomic_DNA"/>
</dbReference>
<sequence length="94" mass="10703">MPNMNIPEEERNLTPDQVEALDKRRQWGLTYQVIGGQFAFFAVLLTLWSGQDAQYSPGAMHPMLYYNILTGILAVVFGLYGTYLKRGRPEFSSL</sequence>
<feature type="transmembrane region" description="Helical" evidence="1">
    <location>
        <begin position="29"/>
        <end position="51"/>
    </location>
</feature>
<keyword evidence="1" id="KW-0812">Transmembrane</keyword>
<reference evidence="2 3" key="1">
    <citation type="submission" date="2020-08" db="EMBL/GenBank/DDBJ databases">
        <title>Edaphobacter telluris sp. nov. and Acidobacterium dinghuensis sp. nov., two acidobacteria isolated from forest soil.</title>
        <authorList>
            <person name="Fu J."/>
            <person name="Qiu L."/>
        </authorList>
    </citation>
    <scope>NUCLEOTIDE SEQUENCE [LARGE SCALE GENOMIC DNA]</scope>
    <source>
        <strain evidence="2">4Y35</strain>
    </source>
</reference>
<evidence type="ECO:0000256" key="1">
    <source>
        <dbReference type="SAM" id="Phobius"/>
    </source>
</evidence>
<dbReference type="KEGG" id="adin:H7849_16920"/>
<protein>
    <submittedName>
        <fullName evidence="2">Uncharacterized protein</fullName>
    </submittedName>
</protein>
<accession>A0A7G8BE21</accession>
<gene>
    <name evidence="2" type="ORF">H7849_16920</name>
</gene>
<evidence type="ECO:0000313" key="2">
    <source>
        <dbReference type="EMBL" id="QNI30791.1"/>
    </source>
</evidence>
<organism evidence="2 3">
    <name type="scientific">Alloacidobacterium dinghuense</name>
    <dbReference type="NCBI Taxonomy" id="2763107"/>
    <lineage>
        <taxon>Bacteria</taxon>
        <taxon>Pseudomonadati</taxon>
        <taxon>Acidobacteriota</taxon>
        <taxon>Terriglobia</taxon>
        <taxon>Terriglobales</taxon>
        <taxon>Acidobacteriaceae</taxon>
        <taxon>Alloacidobacterium</taxon>
    </lineage>
</organism>
<dbReference type="AlphaFoldDB" id="A0A7G8BE21"/>
<name>A0A7G8BE21_9BACT</name>
<keyword evidence="1" id="KW-1133">Transmembrane helix</keyword>
<proteinExistence type="predicted"/>
<keyword evidence="1" id="KW-0472">Membrane</keyword>